<reference evidence="1 2" key="1">
    <citation type="submission" date="2020-10" db="EMBL/GenBank/DDBJ databases">
        <title>Genome analysis of Massilia species.</title>
        <authorList>
            <person name="Jung D.-H."/>
        </authorList>
    </citation>
    <scope>NUCLEOTIDE SEQUENCE [LARGE SCALE GENOMIC DNA]</scope>
    <source>
        <strain evidence="2">sipir</strain>
    </source>
</reference>
<gene>
    <name evidence="1" type="ORF">INH39_25570</name>
</gene>
<accession>A0ABY4A5E8</accession>
<evidence type="ECO:0008006" key="3">
    <source>
        <dbReference type="Google" id="ProtNLM"/>
    </source>
</evidence>
<dbReference type="EMBL" id="CP063361">
    <property type="protein sequence ID" value="UOD28781.1"/>
    <property type="molecule type" value="Genomic_DNA"/>
</dbReference>
<evidence type="ECO:0000313" key="1">
    <source>
        <dbReference type="EMBL" id="UOD28781.1"/>
    </source>
</evidence>
<dbReference type="RefSeq" id="WP_243489927.1">
    <property type="nucleotide sequence ID" value="NZ_CP063361.1"/>
</dbReference>
<evidence type="ECO:0000313" key="2">
    <source>
        <dbReference type="Proteomes" id="UP000831532"/>
    </source>
</evidence>
<dbReference type="Proteomes" id="UP000831532">
    <property type="component" value="Chromosome"/>
</dbReference>
<name>A0ABY4A5E8_9BURK</name>
<sequence length="97" mass="9810">MEFITVTQTGANITTGAASARVALPLDSSGKVPRYIRVSATAAARISLGTVASNALATDALLMPSDAMNMAVPLGLTHLCAIQDTAAGTVNVVPLEN</sequence>
<organism evidence="1 2">
    <name type="scientific">Massilia violaceinigra</name>
    <dbReference type="NCBI Taxonomy" id="2045208"/>
    <lineage>
        <taxon>Bacteria</taxon>
        <taxon>Pseudomonadati</taxon>
        <taxon>Pseudomonadota</taxon>
        <taxon>Betaproteobacteria</taxon>
        <taxon>Burkholderiales</taxon>
        <taxon>Oxalobacteraceae</taxon>
        <taxon>Telluria group</taxon>
        <taxon>Massilia</taxon>
    </lineage>
</organism>
<proteinExistence type="predicted"/>
<protein>
    <recommendedName>
        <fullName evidence="3">DUF2190 domain-containing protein</fullName>
    </recommendedName>
</protein>
<keyword evidence="2" id="KW-1185">Reference proteome</keyword>